<evidence type="ECO:0000313" key="1">
    <source>
        <dbReference type="EMBL" id="AHA27935.1"/>
    </source>
</evidence>
<dbReference type="KEGG" id="lar:lam_588"/>
<gene>
    <name evidence="1" type="ORF">lam_588</name>
</gene>
<proteinExistence type="predicted"/>
<dbReference type="Proteomes" id="UP000017862">
    <property type="component" value="Chromosome"/>
</dbReference>
<name>U6B4W3_9HYPH</name>
<accession>U6B4W3</accession>
<dbReference type="PATRIC" id="fig|1261131.3.peg.560"/>
<keyword evidence="2" id="KW-1185">Reference proteome</keyword>
<organism evidence="1 2">
    <name type="scientific">Candidatus Liberibacter americanus str. Sao Paulo</name>
    <dbReference type="NCBI Taxonomy" id="1261131"/>
    <lineage>
        <taxon>Bacteria</taxon>
        <taxon>Pseudomonadati</taxon>
        <taxon>Pseudomonadota</taxon>
        <taxon>Alphaproteobacteria</taxon>
        <taxon>Hyphomicrobiales</taxon>
        <taxon>Rhizobiaceae</taxon>
        <taxon>Liberibacter</taxon>
    </lineage>
</organism>
<protein>
    <submittedName>
        <fullName evidence="1">Uncharacterized protein</fullName>
    </submittedName>
</protein>
<dbReference type="EMBL" id="CP006604">
    <property type="protein sequence ID" value="AHA27935.1"/>
    <property type="molecule type" value="Genomic_DNA"/>
</dbReference>
<reference evidence="1 2" key="1">
    <citation type="journal article" date="2014" name="Mol. Plant Microbe Interact.">
        <title>The complete genome sequence of Candidatus Liberibacter americanus, associated with citrus Huanglongbing.</title>
        <authorList>
            <person name="Wulff N.A."/>
            <person name="Zhang S."/>
            <person name="Setubal J.C."/>
            <person name="Almeida N.F."/>
            <person name="Martins E.C."/>
            <person name="Harakava R."/>
            <person name="Kumar D."/>
            <person name="Rangel L.T."/>
            <person name="Foissac X."/>
            <person name="Bove J."/>
            <person name="Gabriel D.W."/>
        </authorList>
    </citation>
    <scope>NUCLEOTIDE SEQUENCE [LARGE SCALE GENOMIC DNA]</scope>
    <source>
        <strain evidence="1 2">Sao Paulo</strain>
    </source>
</reference>
<evidence type="ECO:0000313" key="2">
    <source>
        <dbReference type="Proteomes" id="UP000017862"/>
    </source>
</evidence>
<dbReference type="HOGENOM" id="CLU_741207_0_0_5"/>
<dbReference type="AlphaFoldDB" id="U6B4W3"/>
<sequence length="352" mass="39254">MSMNIAETNKNINQNIVKTCIDNYNKDHISVTKPNVVTSPNVSTKSNVITNPNKKSSDFFSNAKDVMVNLIPIYGTINEFKKGNTGWGIVGVITDALILVPVFGYGIKVVATLARGGAKVAENAIKAKTIINDFKVLQESSRSIKDEISSVKTETMGTKYVDNSNFAKDKNIISNTALEEKILVQNPSKKIEWKPVVKSNLSKRLDSFGQHLFLDFLMLKHNEIFKGLKDATKSSKFVINGNDIASKDSFDMLKSLIKIFPNDFKKIQLISSFAQEGIFINKPFAHKIANIEHINETMKGKTSYYIDTLENGELKLTAKYEGNNINNKNFGVKVEGNISTNKPAKLQYSYYS</sequence>